<protein>
    <submittedName>
        <fullName evidence="2">Alpha/beta hydrolase</fullName>
    </submittedName>
</protein>
<dbReference type="PANTHER" id="PTHR43194:SF2">
    <property type="entry name" value="PEROXISOMAL MEMBRANE PROTEIN LPX1"/>
    <property type="match status" value="1"/>
</dbReference>
<feature type="domain" description="AB hydrolase-1" evidence="1">
    <location>
        <begin position="22"/>
        <end position="255"/>
    </location>
</feature>
<keyword evidence="2" id="KW-0378">Hydrolase</keyword>
<dbReference type="Pfam" id="PF12697">
    <property type="entry name" value="Abhydrolase_6"/>
    <property type="match status" value="1"/>
</dbReference>
<organism evidence="2 3">
    <name type="scientific">Mycolicibacterium sarraceniae</name>
    <dbReference type="NCBI Taxonomy" id="1534348"/>
    <lineage>
        <taxon>Bacteria</taxon>
        <taxon>Bacillati</taxon>
        <taxon>Actinomycetota</taxon>
        <taxon>Actinomycetes</taxon>
        <taxon>Mycobacteriales</taxon>
        <taxon>Mycobacteriaceae</taxon>
        <taxon>Mycolicibacterium</taxon>
    </lineage>
</organism>
<dbReference type="SUPFAM" id="SSF53474">
    <property type="entry name" value="alpha/beta-Hydrolases"/>
    <property type="match status" value="1"/>
</dbReference>
<name>A0A7I7SRV3_9MYCO</name>
<keyword evidence="3" id="KW-1185">Reference proteome</keyword>
<proteinExistence type="predicted"/>
<dbReference type="AlphaFoldDB" id="A0A7I7SRV3"/>
<dbReference type="KEGG" id="msar:MSAR_24460"/>
<dbReference type="InterPro" id="IPR050228">
    <property type="entry name" value="Carboxylesterase_BioH"/>
</dbReference>
<evidence type="ECO:0000313" key="2">
    <source>
        <dbReference type="EMBL" id="BBY59310.1"/>
    </source>
</evidence>
<dbReference type="Gene3D" id="3.40.50.1820">
    <property type="entry name" value="alpha/beta hydrolase"/>
    <property type="match status" value="1"/>
</dbReference>
<dbReference type="PANTHER" id="PTHR43194">
    <property type="entry name" value="HYDROLASE ALPHA/BETA FOLD FAMILY"/>
    <property type="match status" value="1"/>
</dbReference>
<reference evidence="2 3" key="1">
    <citation type="journal article" date="2019" name="Emerg. Microbes Infect.">
        <title>Comprehensive subspecies identification of 175 nontuberculous mycobacteria species based on 7547 genomic profiles.</title>
        <authorList>
            <person name="Matsumoto Y."/>
            <person name="Kinjo T."/>
            <person name="Motooka D."/>
            <person name="Nabeya D."/>
            <person name="Jung N."/>
            <person name="Uechi K."/>
            <person name="Horii T."/>
            <person name="Iida T."/>
            <person name="Fujita J."/>
            <person name="Nakamura S."/>
        </authorList>
    </citation>
    <scope>NUCLEOTIDE SEQUENCE [LARGE SCALE GENOMIC DNA]</scope>
    <source>
        <strain evidence="2 3">JCM 30395</strain>
    </source>
</reference>
<dbReference type="EMBL" id="AP022595">
    <property type="protein sequence ID" value="BBY59310.1"/>
    <property type="molecule type" value="Genomic_DNA"/>
</dbReference>
<evidence type="ECO:0000313" key="3">
    <source>
        <dbReference type="Proteomes" id="UP000466445"/>
    </source>
</evidence>
<dbReference type="InterPro" id="IPR029058">
    <property type="entry name" value="AB_hydrolase_fold"/>
</dbReference>
<gene>
    <name evidence="2" type="primary">mhpC</name>
    <name evidence="2" type="ORF">MSAR_24460</name>
</gene>
<dbReference type="InterPro" id="IPR000073">
    <property type="entry name" value="AB_hydrolase_1"/>
</dbReference>
<evidence type="ECO:0000259" key="1">
    <source>
        <dbReference type="Pfam" id="PF12697"/>
    </source>
</evidence>
<dbReference type="GO" id="GO:0016787">
    <property type="term" value="F:hydrolase activity"/>
    <property type="evidence" value="ECO:0007669"/>
    <property type="project" value="UniProtKB-KW"/>
</dbReference>
<sequence length="266" mass="28967">MCAAVLDVIDKGSATATHATPLLFVHGAFHGAWCWDDHFLDYFADRGYHAVALNLRGHGGSPLPSPINELSVFDYVGDVSAVADRLPVAPVAIGHSMGGFVVQKYLAVHPAPAAVLVASAPPTGIAPATLRVARRHWRQSMRTRSFSRPLDFFAAPGVSRSTFYHSATPDEIVEACTSRLGPESARVLYRDLLFRHLAQPKSVTAPVLVLGAELDGFFTPREVAATAKAYRTEPVMFPGMGHNMMLERGWESVADHIDRWLTAKLR</sequence>
<accession>A0A7I7SRV3</accession>
<dbReference type="Proteomes" id="UP000466445">
    <property type="component" value="Chromosome"/>
</dbReference>